<dbReference type="Pfam" id="PF08281">
    <property type="entry name" value="Sigma70_r4_2"/>
    <property type="match status" value="1"/>
</dbReference>
<evidence type="ECO:0000313" key="8">
    <source>
        <dbReference type="Proteomes" id="UP000600449"/>
    </source>
</evidence>
<dbReference type="InterPro" id="IPR014284">
    <property type="entry name" value="RNA_pol_sigma-70_dom"/>
</dbReference>
<name>A0A917V2G5_9HYPH</name>
<sequence length="188" mass="21263">MPSPSEHEALIAAVAQDRDREAFARLFDHYAPRLSAYLQRQGADQALAEEIVQDTMVTLWRKAALFDPAKSSLTTWLYRIARNRRIDLMRRDRTTLVEPENPVFDVADTTDLEGELDASQREAAVRLAMESLPQEQLVLVRLAFFDALSHSEIAERTGLPLGTVKSRIRLAFTRLRRTLESGGVVEAE</sequence>
<dbReference type="Gene3D" id="1.10.10.10">
    <property type="entry name" value="Winged helix-like DNA-binding domain superfamily/Winged helix DNA-binding domain"/>
    <property type="match status" value="1"/>
</dbReference>
<dbReference type="PANTHER" id="PTHR43133">
    <property type="entry name" value="RNA POLYMERASE ECF-TYPE SIGMA FACTO"/>
    <property type="match status" value="1"/>
</dbReference>
<evidence type="ECO:0000256" key="4">
    <source>
        <dbReference type="ARBA" id="ARBA00023163"/>
    </source>
</evidence>
<dbReference type="AlphaFoldDB" id="A0A917V2G5"/>
<accession>A0A917V2G5</accession>
<dbReference type="CDD" id="cd06171">
    <property type="entry name" value="Sigma70_r4"/>
    <property type="match status" value="1"/>
</dbReference>
<evidence type="ECO:0000259" key="5">
    <source>
        <dbReference type="Pfam" id="PF04542"/>
    </source>
</evidence>
<dbReference type="GO" id="GO:0003677">
    <property type="term" value="F:DNA binding"/>
    <property type="evidence" value="ECO:0007669"/>
    <property type="project" value="InterPro"/>
</dbReference>
<dbReference type="SUPFAM" id="SSF88659">
    <property type="entry name" value="Sigma3 and sigma4 domains of RNA polymerase sigma factors"/>
    <property type="match status" value="1"/>
</dbReference>
<keyword evidence="3" id="KW-0731">Sigma factor</keyword>
<feature type="domain" description="RNA polymerase sigma-70 region 2" evidence="5">
    <location>
        <begin position="26"/>
        <end position="93"/>
    </location>
</feature>
<dbReference type="PANTHER" id="PTHR43133:SF62">
    <property type="entry name" value="RNA POLYMERASE SIGMA FACTOR SIGZ"/>
    <property type="match status" value="1"/>
</dbReference>
<reference evidence="7 8" key="1">
    <citation type="journal article" date="2014" name="Int. J. Syst. Evol. Microbiol.">
        <title>Complete genome sequence of Corynebacterium casei LMG S-19264T (=DSM 44701T), isolated from a smear-ripened cheese.</title>
        <authorList>
            <consortium name="US DOE Joint Genome Institute (JGI-PGF)"/>
            <person name="Walter F."/>
            <person name="Albersmeier A."/>
            <person name="Kalinowski J."/>
            <person name="Ruckert C."/>
        </authorList>
    </citation>
    <scope>NUCLEOTIDE SEQUENCE [LARGE SCALE GENOMIC DNA]</scope>
    <source>
        <strain evidence="7 8">CGMCC 1.9161</strain>
    </source>
</reference>
<evidence type="ECO:0000259" key="6">
    <source>
        <dbReference type="Pfam" id="PF08281"/>
    </source>
</evidence>
<comment type="caution">
    <text evidence="7">The sequence shown here is derived from an EMBL/GenBank/DDBJ whole genome shotgun (WGS) entry which is preliminary data.</text>
</comment>
<dbReference type="Pfam" id="PF04542">
    <property type="entry name" value="Sigma70_r2"/>
    <property type="match status" value="1"/>
</dbReference>
<dbReference type="InterPro" id="IPR039425">
    <property type="entry name" value="RNA_pol_sigma-70-like"/>
</dbReference>
<dbReference type="Proteomes" id="UP000600449">
    <property type="component" value="Unassembled WGS sequence"/>
</dbReference>
<evidence type="ECO:0000256" key="1">
    <source>
        <dbReference type="ARBA" id="ARBA00010641"/>
    </source>
</evidence>
<dbReference type="InterPro" id="IPR007627">
    <property type="entry name" value="RNA_pol_sigma70_r2"/>
</dbReference>
<protein>
    <submittedName>
        <fullName evidence="7">RNA polymerase sigma factor</fullName>
    </submittedName>
</protein>
<dbReference type="InterPro" id="IPR013324">
    <property type="entry name" value="RNA_pol_sigma_r3/r4-like"/>
</dbReference>
<dbReference type="EMBL" id="BMMF01000003">
    <property type="protein sequence ID" value="GGK28017.1"/>
    <property type="molecule type" value="Genomic_DNA"/>
</dbReference>
<dbReference type="RefSeq" id="WP_188910884.1">
    <property type="nucleotide sequence ID" value="NZ_BMMF01000003.1"/>
</dbReference>
<dbReference type="GO" id="GO:0006352">
    <property type="term" value="P:DNA-templated transcription initiation"/>
    <property type="evidence" value="ECO:0007669"/>
    <property type="project" value="InterPro"/>
</dbReference>
<comment type="similarity">
    <text evidence="1">Belongs to the sigma-70 factor family. ECF subfamily.</text>
</comment>
<gene>
    <name evidence="7" type="ORF">GCM10011322_13220</name>
</gene>
<dbReference type="InterPro" id="IPR036388">
    <property type="entry name" value="WH-like_DNA-bd_sf"/>
</dbReference>
<keyword evidence="4" id="KW-0804">Transcription</keyword>
<keyword evidence="2" id="KW-0805">Transcription regulation</keyword>
<proteinExistence type="inferred from homology"/>
<evidence type="ECO:0000256" key="3">
    <source>
        <dbReference type="ARBA" id="ARBA00023082"/>
    </source>
</evidence>
<dbReference type="SUPFAM" id="SSF88946">
    <property type="entry name" value="Sigma2 domain of RNA polymerase sigma factors"/>
    <property type="match status" value="1"/>
</dbReference>
<dbReference type="Gene3D" id="1.10.1740.10">
    <property type="match status" value="1"/>
</dbReference>
<feature type="domain" description="RNA polymerase sigma factor 70 region 4 type 2" evidence="6">
    <location>
        <begin position="124"/>
        <end position="175"/>
    </location>
</feature>
<organism evidence="7 8">
    <name type="scientific">Salinarimonas ramus</name>
    <dbReference type="NCBI Taxonomy" id="690164"/>
    <lineage>
        <taxon>Bacteria</taxon>
        <taxon>Pseudomonadati</taxon>
        <taxon>Pseudomonadota</taxon>
        <taxon>Alphaproteobacteria</taxon>
        <taxon>Hyphomicrobiales</taxon>
        <taxon>Salinarimonadaceae</taxon>
        <taxon>Salinarimonas</taxon>
    </lineage>
</organism>
<dbReference type="GO" id="GO:0016987">
    <property type="term" value="F:sigma factor activity"/>
    <property type="evidence" value="ECO:0007669"/>
    <property type="project" value="UniProtKB-KW"/>
</dbReference>
<evidence type="ECO:0000313" key="7">
    <source>
        <dbReference type="EMBL" id="GGK28017.1"/>
    </source>
</evidence>
<dbReference type="InterPro" id="IPR013325">
    <property type="entry name" value="RNA_pol_sigma_r2"/>
</dbReference>
<evidence type="ECO:0000256" key="2">
    <source>
        <dbReference type="ARBA" id="ARBA00023015"/>
    </source>
</evidence>
<keyword evidence="8" id="KW-1185">Reference proteome</keyword>
<dbReference type="NCBIfam" id="TIGR02937">
    <property type="entry name" value="sigma70-ECF"/>
    <property type="match status" value="1"/>
</dbReference>
<dbReference type="InterPro" id="IPR013249">
    <property type="entry name" value="RNA_pol_sigma70_r4_t2"/>
</dbReference>